<comment type="caution">
    <text evidence="3">The sequence shown here is derived from an EMBL/GenBank/DDBJ whole genome shotgun (WGS) entry which is preliminary data.</text>
</comment>
<evidence type="ECO:0000259" key="2">
    <source>
        <dbReference type="Pfam" id="PF00061"/>
    </source>
</evidence>
<accession>A0A8T2MFG5</accession>
<feature type="domain" description="Lipocalin/cytosolic fatty-acid binding" evidence="2">
    <location>
        <begin position="42"/>
        <end position="163"/>
    </location>
</feature>
<dbReference type="InterPro" id="IPR000463">
    <property type="entry name" value="Fatty_acid-bd"/>
</dbReference>
<dbReference type="SUPFAM" id="SSF50814">
    <property type="entry name" value="Lipocalins"/>
    <property type="match status" value="1"/>
</dbReference>
<dbReference type="AlphaFoldDB" id="A0A8T2MFG5"/>
<evidence type="ECO:0000256" key="1">
    <source>
        <dbReference type="ARBA" id="ARBA00008390"/>
    </source>
</evidence>
<dbReference type="PANTHER" id="PTHR11955">
    <property type="entry name" value="FATTY ACID BINDING PROTEIN"/>
    <property type="match status" value="1"/>
</dbReference>
<dbReference type="InterPro" id="IPR000566">
    <property type="entry name" value="Lipocln_cytosolic_FA-bd_dom"/>
</dbReference>
<evidence type="ECO:0000313" key="4">
    <source>
        <dbReference type="Proteomes" id="UP000752171"/>
    </source>
</evidence>
<dbReference type="InterPro" id="IPR031259">
    <property type="entry name" value="ILBP"/>
</dbReference>
<comment type="similarity">
    <text evidence="1">Belongs to the calycin superfamily. Fatty-acid binding protein (FABP) family.</text>
</comment>
<dbReference type="Gene3D" id="2.40.128.20">
    <property type="match status" value="1"/>
</dbReference>
<dbReference type="PRINTS" id="PR00178">
    <property type="entry name" value="FATTYACIDBP"/>
</dbReference>
<dbReference type="GO" id="GO:0008289">
    <property type="term" value="F:lipid binding"/>
    <property type="evidence" value="ECO:0007669"/>
    <property type="project" value="InterPro"/>
</dbReference>
<reference evidence="3 4" key="1">
    <citation type="submission" date="2021-07" db="EMBL/GenBank/DDBJ databases">
        <authorList>
            <person name="Imarazene B."/>
            <person name="Zahm M."/>
            <person name="Klopp C."/>
            <person name="Cabau C."/>
            <person name="Beille S."/>
            <person name="Jouanno E."/>
            <person name="Castinel A."/>
            <person name="Lluch J."/>
            <person name="Gil L."/>
            <person name="Kuchtly C."/>
            <person name="Lopez Roques C."/>
            <person name="Donnadieu C."/>
            <person name="Parrinello H."/>
            <person name="Journot L."/>
            <person name="Du K."/>
            <person name="Schartl M."/>
            <person name="Retaux S."/>
            <person name="Guiguen Y."/>
        </authorList>
    </citation>
    <scope>NUCLEOTIDE SEQUENCE [LARGE SCALE GENOMIC DNA]</scope>
    <source>
        <strain evidence="3">Pach_M1</strain>
        <tissue evidence="3">Testis</tissue>
    </source>
</reference>
<dbReference type="EMBL" id="JAICCE010000001">
    <property type="protein sequence ID" value="KAG9283068.1"/>
    <property type="molecule type" value="Genomic_DNA"/>
</dbReference>
<dbReference type="Pfam" id="PF00061">
    <property type="entry name" value="Lipocalin"/>
    <property type="match status" value="1"/>
</dbReference>
<organism evidence="3 4">
    <name type="scientific">Astyanax mexicanus</name>
    <name type="common">Blind cave fish</name>
    <name type="synonym">Astyanax fasciatus mexicanus</name>
    <dbReference type="NCBI Taxonomy" id="7994"/>
    <lineage>
        <taxon>Eukaryota</taxon>
        <taxon>Metazoa</taxon>
        <taxon>Chordata</taxon>
        <taxon>Craniata</taxon>
        <taxon>Vertebrata</taxon>
        <taxon>Euteleostomi</taxon>
        <taxon>Actinopterygii</taxon>
        <taxon>Neopterygii</taxon>
        <taxon>Teleostei</taxon>
        <taxon>Ostariophysi</taxon>
        <taxon>Characiformes</taxon>
        <taxon>Characoidei</taxon>
        <taxon>Acestrorhamphidae</taxon>
        <taxon>Acestrorhamphinae</taxon>
        <taxon>Astyanax</taxon>
    </lineage>
</organism>
<dbReference type="FunFam" id="2.40.128.20:FF:000001">
    <property type="entry name" value="Fatty acid-binding protein, adipocyte"/>
    <property type="match status" value="1"/>
</dbReference>
<dbReference type="InterPro" id="IPR012674">
    <property type="entry name" value="Calycin"/>
</dbReference>
<protein>
    <submittedName>
        <fullName evidence="3">Fatty acid-binding protein, brain</fullName>
    </submittedName>
</protein>
<name>A0A8T2MFG5_ASTMX</name>
<evidence type="ECO:0000313" key="3">
    <source>
        <dbReference type="EMBL" id="KAG9283068.1"/>
    </source>
</evidence>
<sequence>MKTLTPPPSWCINNTFTLVQNIQSLKQIQSRTWEMEAFCASWKLVGSENFHEYLTAVGLGEEMVQVGNVLKPKVTISQEGDKVVLKTVTGVSSKEISGKLDEEFDDTTLDERICKSVLYLDGDKLVHVQKWDDKQSTATREVKGDQMIMTLELNGVVAVLTYERV</sequence>
<dbReference type="Proteomes" id="UP000752171">
    <property type="component" value="Unassembled WGS sequence"/>
</dbReference>
<gene>
    <name evidence="3" type="primary">FABP7</name>
    <name evidence="3" type="ORF">AMEX_G1797</name>
</gene>
<proteinExistence type="inferred from homology"/>
<dbReference type="OrthoDB" id="354351at2759"/>